<proteinExistence type="predicted"/>
<evidence type="ECO:0000313" key="5">
    <source>
        <dbReference type="EMBL" id="CAE0720369.1"/>
    </source>
</evidence>
<feature type="signal peptide" evidence="2">
    <location>
        <begin position="1"/>
        <end position="32"/>
    </location>
</feature>
<dbReference type="SUPFAM" id="SSF143456">
    <property type="entry name" value="VC0467-like"/>
    <property type="match status" value="1"/>
</dbReference>
<gene>
    <name evidence="3" type="ORF">PAUS00366_LOCUS13119</name>
    <name evidence="4" type="ORF">PAUS00366_LOCUS13120</name>
    <name evidence="5" type="ORF">PAUS00366_LOCUS13123</name>
</gene>
<feature type="region of interest" description="Disordered" evidence="1">
    <location>
        <begin position="45"/>
        <end position="69"/>
    </location>
</feature>
<dbReference type="Gene3D" id="3.40.1740.10">
    <property type="entry name" value="VC0467-like"/>
    <property type="match status" value="1"/>
</dbReference>
<evidence type="ECO:0000313" key="3">
    <source>
        <dbReference type="EMBL" id="CAE0720365.1"/>
    </source>
</evidence>
<dbReference type="EMBL" id="HBIX01018386">
    <property type="protein sequence ID" value="CAE0720365.1"/>
    <property type="molecule type" value="Transcribed_RNA"/>
</dbReference>
<dbReference type="Pfam" id="PF02622">
    <property type="entry name" value="DUF179"/>
    <property type="match status" value="1"/>
</dbReference>
<protein>
    <recommendedName>
        <fullName evidence="6">Lon N-terminal domain-containing protein</fullName>
    </recommendedName>
</protein>
<dbReference type="EMBL" id="HBIX01018387">
    <property type="protein sequence ID" value="CAE0720366.1"/>
    <property type="molecule type" value="Transcribed_RNA"/>
</dbReference>
<sequence>MYRSRTMVLLLRSRRLLCSILLLAVFSLQTKMRNVESFAVSGNLHSPSMQQESRTRLCSTDSGDDAKSNGNANANGIRFLGRGANAIVRPGVVLLAPAEEFHHYLRQSAVFIYSMGLDDDDEYVVRGVILDNPTPFNIGEMMEVKTAGGIFENLIYRGGESGGQEAVFCLHSVEDMGLEEIGTSRVYQGGDLERLDGKNDPSRVKFFFNYMEFLEQELEDMLEIIHDDGDGWTSVEVPPEIVLDNDCDKSEAWSRLRNAVRGK</sequence>
<accession>A0A6V0A501</accession>
<evidence type="ECO:0008006" key="6">
    <source>
        <dbReference type="Google" id="ProtNLM"/>
    </source>
</evidence>
<feature type="compositionally biased region" description="Polar residues" evidence="1">
    <location>
        <begin position="45"/>
        <end position="61"/>
    </location>
</feature>
<dbReference type="AlphaFoldDB" id="A0A6V0A501"/>
<organism evidence="5">
    <name type="scientific">Pseudo-nitzschia australis</name>
    <dbReference type="NCBI Taxonomy" id="44445"/>
    <lineage>
        <taxon>Eukaryota</taxon>
        <taxon>Sar</taxon>
        <taxon>Stramenopiles</taxon>
        <taxon>Ochrophyta</taxon>
        <taxon>Bacillariophyta</taxon>
        <taxon>Bacillariophyceae</taxon>
        <taxon>Bacillariophycidae</taxon>
        <taxon>Bacillariales</taxon>
        <taxon>Bacillariaceae</taxon>
        <taxon>Pseudo-nitzschia</taxon>
    </lineage>
</organism>
<dbReference type="EMBL" id="HBIX01018390">
    <property type="protein sequence ID" value="CAE0720369.1"/>
    <property type="molecule type" value="Transcribed_RNA"/>
</dbReference>
<keyword evidence="2" id="KW-0732">Signal</keyword>
<name>A0A6V0A501_9STRA</name>
<evidence type="ECO:0000256" key="1">
    <source>
        <dbReference type="SAM" id="MobiDB-lite"/>
    </source>
</evidence>
<feature type="chain" id="PRO_5036192501" description="Lon N-terminal domain-containing protein" evidence="2">
    <location>
        <begin position="33"/>
        <end position="263"/>
    </location>
</feature>
<evidence type="ECO:0000256" key="2">
    <source>
        <dbReference type="SAM" id="SignalP"/>
    </source>
</evidence>
<evidence type="ECO:0000313" key="4">
    <source>
        <dbReference type="EMBL" id="CAE0720366.1"/>
    </source>
</evidence>
<reference evidence="5" key="1">
    <citation type="submission" date="2021-01" db="EMBL/GenBank/DDBJ databases">
        <authorList>
            <person name="Corre E."/>
            <person name="Pelletier E."/>
            <person name="Niang G."/>
            <person name="Scheremetjew M."/>
            <person name="Finn R."/>
            <person name="Kale V."/>
            <person name="Holt S."/>
            <person name="Cochrane G."/>
            <person name="Meng A."/>
            <person name="Brown T."/>
            <person name="Cohen L."/>
        </authorList>
    </citation>
    <scope>NUCLEOTIDE SEQUENCE</scope>
    <source>
        <strain evidence="5">10249 10 AB</strain>
    </source>
</reference>
<dbReference type="InterPro" id="IPR003774">
    <property type="entry name" value="AlgH-like"/>
</dbReference>